<dbReference type="InterPro" id="IPR003812">
    <property type="entry name" value="Fido"/>
</dbReference>
<evidence type="ECO:0000313" key="2">
    <source>
        <dbReference type="EMBL" id="PWB00135.1"/>
    </source>
</evidence>
<proteinExistence type="predicted"/>
<evidence type="ECO:0000313" key="3">
    <source>
        <dbReference type="Proteomes" id="UP000244905"/>
    </source>
</evidence>
<reference evidence="3" key="1">
    <citation type="submission" date="2018-02" db="EMBL/GenBank/DDBJ databases">
        <authorList>
            <person name="Clavel T."/>
            <person name="Strowig T."/>
        </authorList>
    </citation>
    <scope>NUCLEOTIDE SEQUENCE [LARGE SCALE GENOMIC DNA]</scope>
    <source>
        <strain evidence="3">DSM 103720</strain>
    </source>
</reference>
<dbReference type="InterPro" id="IPR036597">
    <property type="entry name" value="Fido-like_dom_sf"/>
</dbReference>
<dbReference type="RefSeq" id="WP_107033484.1">
    <property type="nucleotide sequence ID" value="NZ_PUEC01000055.1"/>
</dbReference>
<dbReference type="Proteomes" id="UP000244905">
    <property type="component" value="Unassembled WGS sequence"/>
</dbReference>
<dbReference type="Gene3D" id="1.20.120.1870">
    <property type="entry name" value="Fic/DOC protein, Fido domain"/>
    <property type="match status" value="1"/>
</dbReference>
<feature type="domain" description="Fido" evidence="1">
    <location>
        <begin position="30"/>
        <end position="167"/>
    </location>
</feature>
<organism evidence="2 3">
    <name type="scientific">Duncaniella muris</name>
    <dbReference type="NCBI Taxonomy" id="2094150"/>
    <lineage>
        <taxon>Bacteria</taxon>
        <taxon>Pseudomonadati</taxon>
        <taxon>Bacteroidota</taxon>
        <taxon>Bacteroidia</taxon>
        <taxon>Bacteroidales</taxon>
        <taxon>Muribaculaceae</taxon>
        <taxon>Duncaniella</taxon>
    </lineage>
</organism>
<name>A0A2V1IL60_9BACT</name>
<gene>
    <name evidence="2" type="ORF">C5O23_13745</name>
</gene>
<dbReference type="SUPFAM" id="SSF140931">
    <property type="entry name" value="Fic-like"/>
    <property type="match status" value="1"/>
</dbReference>
<evidence type="ECO:0000259" key="1">
    <source>
        <dbReference type="PROSITE" id="PS51459"/>
    </source>
</evidence>
<protein>
    <recommendedName>
        <fullName evidence="1">Fido domain-containing protein</fullName>
    </recommendedName>
</protein>
<accession>A0A2V1IL60</accession>
<keyword evidence="3" id="KW-1185">Reference proteome</keyword>
<sequence length="287" mass="33930">MEHILPALKQDYNYLVKKYQPKEYVPSGMITEMDVIRAHFLIADYFMSEGEEVHYGIKNYNLLASAVDRQFVGFCGKDKWTDHYHKMATLYFGLNKDHAFEDGNKRVALLALLLYLDRVNLTIVCPKKEFEELSVRVAANKLHLYKNFDKFSKGDDAEVRFIAWMIRRNTRQKDKRVYSITFAELDQRLRKYGYWLEYDKGVADVCKYKKDSIIDYLRVKKKVVKVIQIGYPGAKRQVNIKALKEVLKATNLDEKHGIDSQVFFYGAIPEYKLIDEYRHPLRRLKDR</sequence>
<dbReference type="Pfam" id="PF02661">
    <property type="entry name" value="Fic"/>
    <property type="match status" value="1"/>
</dbReference>
<dbReference type="EMBL" id="PUEC01000055">
    <property type="protein sequence ID" value="PWB00135.1"/>
    <property type="molecule type" value="Genomic_DNA"/>
</dbReference>
<dbReference type="GeneID" id="82527377"/>
<comment type="caution">
    <text evidence="2">The sequence shown here is derived from an EMBL/GenBank/DDBJ whole genome shotgun (WGS) entry which is preliminary data.</text>
</comment>
<dbReference type="PROSITE" id="PS51459">
    <property type="entry name" value="FIDO"/>
    <property type="match status" value="1"/>
</dbReference>
<dbReference type="InterPro" id="IPR053737">
    <property type="entry name" value="Type_II_TA_Toxin"/>
</dbReference>
<dbReference type="AlphaFoldDB" id="A0A2V1IL60"/>